<comment type="similarity">
    <text evidence="1 14">Belongs to the PAPS reductase family. CysH subfamily.</text>
</comment>
<sequence length="248" mass="28563">MTLQDKVEQWRRETAELEPGVLIAWAWREFGNDVVLASSLGAEDQVLTHLIAEHAARIPVITLDTGRLFGETHDLLNETRRRYDVDLRVFFPDAGKVEEMVNEHGTNLFRESVDLRKKCCAVRKIQPLKRALDGKKAWITGLRRDQSLNRTAIDFVEWDAGNNLVKINPLAAWREEDVRDFLIRHDVPYNPLHDRGFPSIGCAPCTRAVEPDDDPRSGRWWWEPREQSECGIHIVNGKVTRRVPVLVE</sequence>
<keyword evidence="5 14" id="KW-0408">Iron</keyword>
<dbReference type="GO" id="GO:0043866">
    <property type="term" value="F:adenylyl-sulfate reductase (thioredoxin) activity"/>
    <property type="evidence" value="ECO:0007669"/>
    <property type="project" value="UniProtKB-EC"/>
</dbReference>
<evidence type="ECO:0000256" key="3">
    <source>
        <dbReference type="ARBA" id="ARBA00022723"/>
    </source>
</evidence>
<evidence type="ECO:0000259" key="15">
    <source>
        <dbReference type="Pfam" id="PF01507"/>
    </source>
</evidence>
<feature type="active site" description="Nucleophile; cysteine thiosulfonate intermediate" evidence="14">
    <location>
        <position position="230"/>
    </location>
</feature>
<evidence type="ECO:0000256" key="12">
    <source>
        <dbReference type="ARBA" id="ARBA00032041"/>
    </source>
</evidence>
<comment type="subcellular location">
    <subcellularLocation>
        <location evidence="14">Cytoplasm</location>
    </subcellularLocation>
</comment>
<dbReference type="GO" id="GO:0019344">
    <property type="term" value="P:cysteine biosynthetic process"/>
    <property type="evidence" value="ECO:0007669"/>
    <property type="project" value="InterPro"/>
</dbReference>
<keyword evidence="6 14" id="KW-0411">Iron-sulfur</keyword>
<evidence type="ECO:0000256" key="13">
    <source>
        <dbReference type="ARBA" id="ARBA00048441"/>
    </source>
</evidence>
<dbReference type="SUPFAM" id="SSF52402">
    <property type="entry name" value="Adenine nucleotide alpha hydrolases-like"/>
    <property type="match status" value="1"/>
</dbReference>
<evidence type="ECO:0000256" key="8">
    <source>
        <dbReference type="ARBA" id="ARBA00024327"/>
    </source>
</evidence>
<dbReference type="InterPro" id="IPR014729">
    <property type="entry name" value="Rossmann-like_a/b/a_fold"/>
</dbReference>
<feature type="binding site" evidence="14">
    <location>
        <position position="119"/>
    </location>
    <ligand>
        <name>[4Fe-4S] cluster</name>
        <dbReference type="ChEBI" id="CHEBI:49883"/>
    </ligand>
</feature>
<keyword evidence="3 14" id="KW-0479">Metal-binding</keyword>
<evidence type="ECO:0000313" key="17">
    <source>
        <dbReference type="Proteomes" id="UP000664417"/>
    </source>
</evidence>
<dbReference type="InterPro" id="IPR002500">
    <property type="entry name" value="PAPS_reduct_dom"/>
</dbReference>
<evidence type="ECO:0000256" key="9">
    <source>
        <dbReference type="ARBA" id="ARBA00024386"/>
    </source>
</evidence>
<feature type="binding site" evidence="14">
    <location>
        <position position="205"/>
    </location>
    <ligand>
        <name>[4Fe-4S] cluster</name>
        <dbReference type="ChEBI" id="CHEBI:49883"/>
    </ligand>
</feature>
<dbReference type="GO" id="GO:0004604">
    <property type="term" value="F:phosphoadenylyl-sulfate reductase (thioredoxin) activity"/>
    <property type="evidence" value="ECO:0007669"/>
    <property type="project" value="UniProtKB-UniRule"/>
</dbReference>
<comment type="catalytic activity">
    <reaction evidence="13 14">
        <text>[thioredoxin]-disulfide + sulfite + AMP + 2 H(+) = adenosine 5'-phosphosulfate + [thioredoxin]-dithiol</text>
        <dbReference type="Rhea" id="RHEA:21976"/>
        <dbReference type="Rhea" id="RHEA-COMP:10698"/>
        <dbReference type="Rhea" id="RHEA-COMP:10700"/>
        <dbReference type="ChEBI" id="CHEBI:15378"/>
        <dbReference type="ChEBI" id="CHEBI:17359"/>
        <dbReference type="ChEBI" id="CHEBI:29950"/>
        <dbReference type="ChEBI" id="CHEBI:50058"/>
        <dbReference type="ChEBI" id="CHEBI:58243"/>
        <dbReference type="ChEBI" id="CHEBI:456215"/>
        <dbReference type="EC" id="1.8.4.10"/>
    </reaction>
</comment>
<reference evidence="16" key="1">
    <citation type="submission" date="2021-03" db="EMBL/GenBank/DDBJ databases">
        <authorList>
            <person name="Wang G."/>
        </authorList>
    </citation>
    <scope>NUCLEOTIDE SEQUENCE</scope>
    <source>
        <strain evidence="16">KCTC 12899</strain>
    </source>
</reference>
<dbReference type="PANTHER" id="PTHR46482:SF9">
    <property type="entry name" value="5'-ADENYLYLSULFATE REDUCTASE 1, CHLOROPLASTIC"/>
    <property type="match status" value="1"/>
</dbReference>
<dbReference type="GO" id="GO:0051539">
    <property type="term" value="F:4 iron, 4 sulfur cluster binding"/>
    <property type="evidence" value="ECO:0007669"/>
    <property type="project" value="UniProtKB-UniRule"/>
</dbReference>
<dbReference type="EC" id="1.8.4.10" evidence="9 14"/>
<dbReference type="InterPro" id="IPR011798">
    <property type="entry name" value="APS_reductase"/>
</dbReference>
<evidence type="ECO:0000256" key="1">
    <source>
        <dbReference type="ARBA" id="ARBA00009732"/>
    </source>
</evidence>
<name>A0A8J7Q0G1_9BACT</name>
<feature type="domain" description="Phosphoadenosine phosphosulphate reductase" evidence="15">
    <location>
        <begin position="34"/>
        <end position="208"/>
    </location>
</feature>
<gene>
    <name evidence="14" type="primary">cysH</name>
    <name evidence="16" type="ORF">J3U88_06655</name>
</gene>
<dbReference type="GO" id="GO:0005737">
    <property type="term" value="C:cytoplasm"/>
    <property type="evidence" value="ECO:0007669"/>
    <property type="project" value="UniProtKB-SubCell"/>
</dbReference>
<dbReference type="NCBIfam" id="NF002537">
    <property type="entry name" value="PRK02090.1"/>
    <property type="match status" value="1"/>
</dbReference>
<protein>
    <recommendedName>
        <fullName evidence="10 14">Adenosine 5'-phosphosulfate reductase</fullName>
        <shortName evidence="14">APS reductase</shortName>
        <ecNumber evidence="9 14">1.8.4.10</ecNumber>
    </recommendedName>
    <alternativeName>
        <fullName evidence="12 14">5'-adenylylsulfate reductase</fullName>
    </alternativeName>
    <alternativeName>
        <fullName evidence="11 14">Thioredoxin-dependent 5'-adenylylsulfate reductase</fullName>
    </alternativeName>
</protein>
<dbReference type="GO" id="GO:0019379">
    <property type="term" value="P:sulfate assimilation, phosphoadenylyl sulfate reduction by phosphoadenylyl-sulfate reductase (thioredoxin)"/>
    <property type="evidence" value="ECO:0007669"/>
    <property type="project" value="UniProtKB-UniRule"/>
</dbReference>
<dbReference type="NCBIfam" id="TIGR00434">
    <property type="entry name" value="cysH"/>
    <property type="match status" value="1"/>
</dbReference>
<evidence type="ECO:0000256" key="11">
    <source>
        <dbReference type="ARBA" id="ARBA00030894"/>
    </source>
</evidence>
<comment type="pathway">
    <text evidence="8 14">Sulfur metabolism; hydrogen sulfide biosynthesis; sulfite from sulfate.</text>
</comment>
<feature type="binding site" evidence="14">
    <location>
        <position position="202"/>
    </location>
    <ligand>
        <name>[4Fe-4S] cluster</name>
        <dbReference type="ChEBI" id="CHEBI:49883"/>
    </ligand>
</feature>
<evidence type="ECO:0000256" key="5">
    <source>
        <dbReference type="ARBA" id="ARBA00023004"/>
    </source>
</evidence>
<dbReference type="HAMAP" id="MF_00063">
    <property type="entry name" value="CysH"/>
    <property type="match status" value="1"/>
</dbReference>
<dbReference type="Pfam" id="PF01507">
    <property type="entry name" value="PAPS_reduct"/>
    <property type="match status" value="1"/>
</dbReference>
<dbReference type="NCBIfam" id="TIGR02055">
    <property type="entry name" value="APS_reductase"/>
    <property type="match status" value="1"/>
</dbReference>
<evidence type="ECO:0000256" key="10">
    <source>
        <dbReference type="ARBA" id="ARBA00029514"/>
    </source>
</evidence>
<dbReference type="Proteomes" id="UP000664417">
    <property type="component" value="Unassembled WGS sequence"/>
</dbReference>
<dbReference type="EMBL" id="JAFREP010000004">
    <property type="protein sequence ID" value="MBO1318127.1"/>
    <property type="molecule type" value="Genomic_DNA"/>
</dbReference>
<evidence type="ECO:0000256" key="7">
    <source>
        <dbReference type="ARBA" id="ARBA00024298"/>
    </source>
</evidence>
<comment type="caution">
    <text evidence="16">The sequence shown here is derived from an EMBL/GenBank/DDBJ whole genome shotgun (WGS) entry which is preliminary data.</text>
</comment>
<feature type="binding site" evidence="14">
    <location>
        <position position="120"/>
    </location>
    <ligand>
        <name>[4Fe-4S] cluster</name>
        <dbReference type="ChEBI" id="CHEBI:49883"/>
    </ligand>
</feature>
<comment type="function">
    <text evidence="7 14">Catalyzes the formation of sulfite from adenosine 5'-phosphosulfate (APS) using thioredoxin as an electron donor.</text>
</comment>
<proteinExistence type="inferred from homology"/>
<dbReference type="InterPro" id="IPR004511">
    <property type="entry name" value="PAPS/APS_Rdtase"/>
</dbReference>
<evidence type="ECO:0000256" key="2">
    <source>
        <dbReference type="ARBA" id="ARBA00022490"/>
    </source>
</evidence>
<organism evidence="16 17">
    <name type="scientific">Acanthopleuribacter pedis</name>
    <dbReference type="NCBI Taxonomy" id="442870"/>
    <lineage>
        <taxon>Bacteria</taxon>
        <taxon>Pseudomonadati</taxon>
        <taxon>Acidobacteriota</taxon>
        <taxon>Holophagae</taxon>
        <taxon>Acanthopleuribacterales</taxon>
        <taxon>Acanthopleuribacteraceae</taxon>
        <taxon>Acanthopleuribacter</taxon>
    </lineage>
</organism>
<evidence type="ECO:0000256" key="14">
    <source>
        <dbReference type="HAMAP-Rule" id="MF_00063"/>
    </source>
</evidence>
<dbReference type="AlphaFoldDB" id="A0A8J7Q0G1"/>
<keyword evidence="4 14" id="KW-0560">Oxidoreductase</keyword>
<dbReference type="GO" id="GO:0070814">
    <property type="term" value="P:hydrogen sulfide biosynthetic process"/>
    <property type="evidence" value="ECO:0007669"/>
    <property type="project" value="UniProtKB-UniRule"/>
</dbReference>
<dbReference type="CDD" id="cd23945">
    <property type="entry name" value="PAPS_reductase"/>
    <property type="match status" value="1"/>
</dbReference>
<keyword evidence="17" id="KW-1185">Reference proteome</keyword>
<dbReference type="PIRSF" id="PIRSF000857">
    <property type="entry name" value="PAPS_reductase"/>
    <property type="match status" value="1"/>
</dbReference>
<comment type="cofactor">
    <cofactor evidence="14">
        <name>[4Fe-4S] cluster</name>
        <dbReference type="ChEBI" id="CHEBI:49883"/>
    </cofactor>
    <text evidence="14">Binds 1 [4Fe-4S] cluster per subunit.</text>
</comment>
<dbReference type="GO" id="GO:0046872">
    <property type="term" value="F:metal ion binding"/>
    <property type="evidence" value="ECO:0007669"/>
    <property type="project" value="UniProtKB-KW"/>
</dbReference>
<dbReference type="Gene3D" id="3.40.50.620">
    <property type="entry name" value="HUPs"/>
    <property type="match status" value="1"/>
</dbReference>
<evidence type="ECO:0000256" key="6">
    <source>
        <dbReference type="ARBA" id="ARBA00023014"/>
    </source>
</evidence>
<keyword evidence="2 14" id="KW-0963">Cytoplasm</keyword>
<accession>A0A8J7Q0G1</accession>
<evidence type="ECO:0000313" key="16">
    <source>
        <dbReference type="EMBL" id="MBO1318127.1"/>
    </source>
</evidence>
<dbReference type="PANTHER" id="PTHR46482">
    <property type="entry name" value="5'-ADENYLYLSULFATE REDUCTASE 3, CHLOROPLASTIC"/>
    <property type="match status" value="1"/>
</dbReference>
<evidence type="ECO:0000256" key="4">
    <source>
        <dbReference type="ARBA" id="ARBA00023002"/>
    </source>
</evidence>